<sequence>MSLQCMSRSWLPRILTCFRSYTTLPEKEQLSHVSNRLLNHLHHNRLQQAHVMLLKQTIPLPVHFYNFVLKGYAKNFQRPNKLEKSLEILQLMKERGIEPSSQSYIQLIMGLAQKGTRLTKEQADLMQTWFDEFVRIESGSASVKKPFAKFKKLMRCIYYRGHPNLKGMFYHFLDTFREHKLDDSETWNLAIVGCIRWGNIEDAEDILKRAREEKVANSTSFQVIIKAHLNQGNRRSASMIFRLLLKDEILADRETYEMFIKYYLRQKSSTEMIKRLWQGVLMTTQPGDVIQPNTVIKLTQYYREHDALTEAEQVYLDLKLKQQTLTTAYIEQVSWLMAEFADRKQFNSTVSLYLDMVGSGYKPDREAVDRMLSALQDNNRFDLIQQIMSVTTPVLSDDNKD</sequence>
<dbReference type="InterPro" id="IPR002885">
    <property type="entry name" value="PPR_rpt"/>
</dbReference>
<dbReference type="InterPro" id="IPR050667">
    <property type="entry name" value="PPR-containing_protein"/>
</dbReference>
<dbReference type="PANTHER" id="PTHR47939:SF13">
    <property type="entry name" value="OS03G0201400 PROTEIN"/>
    <property type="match status" value="1"/>
</dbReference>
<keyword evidence="1" id="KW-0677">Repeat</keyword>
<dbReference type="PROSITE" id="PS51375">
    <property type="entry name" value="PPR"/>
    <property type="match status" value="2"/>
</dbReference>
<dbReference type="AlphaFoldDB" id="A0A1X0QTV9"/>
<dbReference type="OrthoDB" id="185373at2759"/>
<feature type="repeat" description="PPR" evidence="2">
    <location>
        <begin position="183"/>
        <end position="217"/>
    </location>
</feature>
<reference evidence="3" key="1">
    <citation type="journal article" date="2016" name="Proc. Natl. Acad. Sci. U.S.A.">
        <title>Lipid metabolic changes in an early divergent fungus govern the establishment of a mutualistic symbiosis with endobacteria.</title>
        <authorList>
            <person name="Lastovetsky O.A."/>
            <person name="Gaspar M.L."/>
            <person name="Mondo S.J."/>
            <person name="LaButti K.M."/>
            <person name="Sandor L."/>
            <person name="Grigoriev I.V."/>
            <person name="Henry S.A."/>
            <person name="Pawlowska T.E."/>
        </authorList>
    </citation>
    <scope>NUCLEOTIDE SEQUENCE [LARGE SCALE GENOMIC DNA]</scope>
    <source>
        <strain evidence="3">ATCC 52814</strain>
    </source>
</reference>
<dbReference type="Gene3D" id="1.25.40.10">
    <property type="entry name" value="Tetratricopeptide repeat domain"/>
    <property type="match status" value="2"/>
</dbReference>
<evidence type="ECO:0000256" key="2">
    <source>
        <dbReference type="PROSITE-ProRule" id="PRU00708"/>
    </source>
</evidence>
<evidence type="ECO:0008006" key="4">
    <source>
        <dbReference type="Google" id="ProtNLM"/>
    </source>
</evidence>
<dbReference type="VEuPathDB" id="FungiDB:BCV72DRAFT_244619"/>
<organism evidence="3">
    <name type="scientific">Rhizopus microsporus var. microsporus</name>
    <dbReference type="NCBI Taxonomy" id="86635"/>
    <lineage>
        <taxon>Eukaryota</taxon>
        <taxon>Fungi</taxon>
        <taxon>Fungi incertae sedis</taxon>
        <taxon>Mucoromycota</taxon>
        <taxon>Mucoromycotina</taxon>
        <taxon>Mucoromycetes</taxon>
        <taxon>Mucorales</taxon>
        <taxon>Mucorineae</taxon>
        <taxon>Rhizopodaceae</taxon>
        <taxon>Rhizopus</taxon>
    </lineage>
</organism>
<dbReference type="Pfam" id="PF01535">
    <property type="entry name" value="PPR"/>
    <property type="match status" value="1"/>
</dbReference>
<proteinExistence type="predicted"/>
<gene>
    <name evidence="3" type="ORF">BCV72DRAFT_244619</name>
</gene>
<dbReference type="EMBL" id="KV922015">
    <property type="protein sequence ID" value="ORE03172.1"/>
    <property type="molecule type" value="Genomic_DNA"/>
</dbReference>
<accession>A0A1X0QTV9</accession>
<protein>
    <recommendedName>
        <fullName evidence="4">Pentacotripeptide-repeat region of PRORP domain-containing protein</fullName>
    </recommendedName>
</protein>
<dbReference type="PANTHER" id="PTHR47939">
    <property type="entry name" value="MEMBRANE-ASSOCIATED SALT-INDUCIBLE PROTEIN-LIKE"/>
    <property type="match status" value="1"/>
</dbReference>
<evidence type="ECO:0000256" key="1">
    <source>
        <dbReference type="ARBA" id="ARBA00022737"/>
    </source>
</evidence>
<dbReference type="InterPro" id="IPR011990">
    <property type="entry name" value="TPR-like_helical_dom_sf"/>
</dbReference>
<dbReference type="NCBIfam" id="TIGR00756">
    <property type="entry name" value="PPR"/>
    <property type="match status" value="1"/>
</dbReference>
<name>A0A1X0QTV9_RHIZD</name>
<feature type="repeat" description="PPR" evidence="2">
    <location>
        <begin position="61"/>
        <end position="99"/>
    </location>
</feature>
<evidence type="ECO:0000313" key="3">
    <source>
        <dbReference type="EMBL" id="ORE03172.1"/>
    </source>
</evidence>
<dbReference type="Proteomes" id="UP000242414">
    <property type="component" value="Unassembled WGS sequence"/>
</dbReference>